<name>A0A4Q1C5M9_9BACT</name>
<reference evidence="2 3" key="1">
    <citation type="submission" date="2019-01" db="EMBL/GenBank/DDBJ databases">
        <title>Lacunisphaera sp. strain TWA-58.</title>
        <authorList>
            <person name="Chen W.-M."/>
        </authorList>
    </citation>
    <scope>NUCLEOTIDE SEQUENCE [LARGE SCALE GENOMIC DNA]</scope>
    <source>
        <strain evidence="2 3">TWA-58</strain>
    </source>
</reference>
<gene>
    <name evidence="2" type="ORF">ESB00_18725</name>
</gene>
<dbReference type="RefSeq" id="WP_129049688.1">
    <property type="nucleotide sequence ID" value="NZ_SDHX01000002.1"/>
</dbReference>
<feature type="domain" description="NADP-dependent oxidoreductase" evidence="1">
    <location>
        <begin position="15"/>
        <end position="310"/>
    </location>
</feature>
<evidence type="ECO:0000259" key="1">
    <source>
        <dbReference type="Pfam" id="PF00248"/>
    </source>
</evidence>
<proteinExistence type="predicted"/>
<dbReference type="SUPFAM" id="SSF51430">
    <property type="entry name" value="NAD(P)-linked oxidoreductase"/>
    <property type="match status" value="1"/>
</dbReference>
<evidence type="ECO:0000313" key="3">
    <source>
        <dbReference type="Proteomes" id="UP000290218"/>
    </source>
</evidence>
<comment type="caution">
    <text evidence="2">The sequence shown here is derived from an EMBL/GenBank/DDBJ whole genome shotgun (WGS) entry which is preliminary data.</text>
</comment>
<evidence type="ECO:0000313" key="2">
    <source>
        <dbReference type="EMBL" id="RXK53721.1"/>
    </source>
</evidence>
<dbReference type="EMBL" id="SDHX01000002">
    <property type="protein sequence ID" value="RXK53721.1"/>
    <property type="molecule type" value="Genomic_DNA"/>
</dbReference>
<dbReference type="PANTHER" id="PTHR43312">
    <property type="entry name" value="D-THREO-ALDOSE 1-DEHYDROGENASE"/>
    <property type="match status" value="1"/>
</dbReference>
<organism evidence="2 3">
    <name type="scientific">Oleiharenicola lentus</name>
    <dbReference type="NCBI Taxonomy" id="2508720"/>
    <lineage>
        <taxon>Bacteria</taxon>
        <taxon>Pseudomonadati</taxon>
        <taxon>Verrucomicrobiota</taxon>
        <taxon>Opitutia</taxon>
        <taxon>Opitutales</taxon>
        <taxon>Opitutaceae</taxon>
        <taxon>Oleiharenicola</taxon>
    </lineage>
</organism>
<protein>
    <submittedName>
        <fullName evidence="2">Aldo/keto reductase</fullName>
    </submittedName>
</protein>
<dbReference type="OrthoDB" id="9773828at2"/>
<dbReference type="Proteomes" id="UP000290218">
    <property type="component" value="Unassembled WGS sequence"/>
</dbReference>
<dbReference type="AlphaFoldDB" id="A0A4Q1C5M9"/>
<dbReference type="CDD" id="cd19086">
    <property type="entry name" value="AKR_AKR11C1"/>
    <property type="match status" value="1"/>
</dbReference>
<dbReference type="InterPro" id="IPR023210">
    <property type="entry name" value="NADP_OxRdtase_dom"/>
</dbReference>
<dbReference type="PANTHER" id="PTHR43312:SF1">
    <property type="entry name" value="NADP-DEPENDENT OXIDOREDUCTASE DOMAIN-CONTAINING PROTEIN"/>
    <property type="match status" value="1"/>
</dbReference>
<dbReference type="Gene3D" id="3.20.20.100">
    <property type="entry name" value="NADP-dependent oxidoreductase domain"/>
    <property type="match status" value="1"/>
</dbReference>
<dbReference type="InterPro" id="IPR036812">
    <property type="entry name" value="NAD(P)_OxRdtase_dom_sf"/>
</dbReference>
<dbReference type="InterPro" id="IPR053135">
    <property type="entry name" value="AKR2_Oxidoreductase"/>
</dbReference>
<dbReference type="Pfam" id="PF00248">
    <property type="entry name" value="Aldo_ket_red"/>
    <property type="match status" value="1"/>
</dbReference>
<keyword evidence="3" id="KW-1185">Reference proteome</keyword>
<sequence length="329" mass="36173">MQSRPFGRHGLNCSEIGFGAWAIGSHWGAQSDADSLAALHRALDLGCNFIDTAAGYGNGHSEKIIARVLRERAAAGKQERVFVATKTPPADGIWPPSPYCRAEERYSEAWLRANVATRLANLGVQKLDLLQLHTWTRAWNRNPTPFKVLRQLQREGLLGLIGVSTPEQDQNSVIDLMRGGWVDAVQVIYNLFEQEPAAELLDVARECGVAIIVRVAFDEGVLTGKFTADTKFAPDDFRARYFEGDRLARAVAHADEIKKDLVGTGYTLPQAALKWVLAHPAVSTVIPGIRSVAQAEANCGVSDLPAMPAALVEKLRRHNWRRGVWYGGK</sequence>
<accession>A0A4Q1C5M9</accession>